<evidence type="ECO:0000256" key="4">
    <source>
        <dbReference type="ARBA" id="ARBA00023125"/>
    </source>
</evidence>
<keyword evidence="6" id="KW-0539">Nucleus</keyword>
<feature type="compositionally biased region" description="Polar residues" evidence="7">
    <location>
        <begin position="9"/>
        <end position="18"/>
    </location>
</feature>
<protein>
    <submittedName>
        <fullName evidence="9">Ethylene-responsive transcription factor 3</fullName>
    </submittedName>
</protein>
<feature type="region of interest" description="Disordered" evidence="7">
    <location>
        <begin position="1"/>
        <end position="43"/>
    </location>
</feature>
<proteinExistence type="predicted"/>
<dbReference type="Pfam" id="PF00847">
    <property type="entry name" value="AP2"/>
    <property type="match status" value="1"/>
</dbReference>
<evidence type="ECO:0000313" key="9">
    <source>
        <dbReference type="EMBL" id="KAJ7977296.1"/>
    </source>
</evidence>
<dbReference type="GO" id="GO:0003700">
    <property type="term" value="F:DNA-binding transcription factor activity"/>
    <property type="evidence" value="ECO:0007669"/>
    <property type="project" value="InterPro"/>
</dbReference>
<dbReference type="FunFam" id="3.30.730.10:FF:000001">
    <property type="entry name" value="Ethylene-responsive transcription factor 2"/>
    <property type="match status" value="1"/>
</dbReference>
<dbReference type="PRINTS" id="PR00367">
    <property type="entry name" value="ETHRSPELEMNT"/>
</dbReference>
<dbReference type="Proteomes" id="UP001163823">
    <property type="component" value="Chromosome 3"/>
</dbReference>
<evidence type="ECO:0000313" key="10">
    <source>
        <dbReference type="Proteomes" id="UP001163823"/>
    </source>
</evidence>
<dbReference type="KEGG" id="qsa:O6P43_006945"/>
<dbReference type="InterPro" id="IPR016177">
    <property type="entry name" value="DNA-bd_dom_sf"/>
</dbReference>
<comment type="subcellular location">
    <subcellularLocation>
        <location evidence="1">Nucleus</location>
    </subcellularLocation>
</comment>
<evidence type="ECO:0000256" key="7">
    <source>
        <dbReference type="SAM" id="MobiDB-lite"/>
    </source>
</evidence>
<dbReference type="InterPro" id="IPR001471">
    <property type="entry name" value="AP2/ERF_dom"/>
</dbReference>
<dbReference type="SUPFAM" id="SSF54171">
    <property type="entry name" value="DNA-binding domain"/>
    <property type="match status" value="1"/>
</dbReference>
<dbReference type="CDD" id="cd00018">
    <property type="entry name" value="AP2"/>
    <property type="match status" value="1"/>
</dbReference>
<evidence type="ECO:0000256" key="5">
    <source>
        <dbReference type="ARBA" id="ARBA00023163"/>
    </source>
</evidence>
<name>A0AAD7QAC3_QUISA</name>
<keyword evidence="2" id="KW-0936">Ethylene signaling pathway</keyword>
<sequence length="187" mass="21132">MAIDALQLRRNSLAGSSPTEPPPVPANGSHFVGSSKETHFRGVRKRPWGRFAAEIRDPWKKTRKWLGTFDTAEEAAKAYDEAARSLRGPKAKTNFVYGGTVGFPALPPPPSMTPDFVDEQLFGRRLEFWKPPVYMPGDIPAEMPVRSEYKGYKLENVDVVMNEEEKKKMLKEKKPFLIDLNQPAPLF</sequence>
<evidence type="ECO:0000256" key="6">
    <source>
        <dbReference type="ARBA" id="ARBA00023242"/>
    </source>
</evidence>
<dbReference type="InterPro" id="IPR036955">
    <property type="entry name" value="AP2/ERF_dom_sf"/>
</dbReference>
<keyword evidence="10" id="KW-1185">Reference proteome</keyword>
<feature type="domain" description="AP2/ERF" evidence="8">
    <location>
        <begin position="39"/>
        <end position="96"/>
    </location>
</feature>
<dbReference type="GO" id="GO:0005634">
    <property type="term" value="C:nucleus"/>
    <property type="evidence" value="ECO:0007669"/>
    <property type="project" value="UniProtKB-SubCell"/>
</dbReference>
<dbReference type="Gene3D" id="3.30.730.10">
    <property type="entry name" value="AP2/ERF domain"/>
    <property type="match status" value="1"/>
</dbReference>
<dbReference type="PROSITE" id="PS51032">
    <property type="entry name" value="AP2_ERF"/>
    <property type="match status" value="1"/>
</dbReference>
<dbReference type="GO" id="GO:0009873">
    <property type="term" value="P:ethylene-activated signaling pathway"/>
    <property type="evidence" value="ECO:0007669"/>
    <property type="project" value="UniProtKB-KW"/>
</dbReference>
<gene>
    <name evidence="9" type="ORF">O6P43_006945</name>
</gene>
<keyword evidence="3" id="KW-0805">Transcription regulation</keyword>
<dbReference type="PANTHER" id="PTHR31677:SF157">
    <property type="entry name" value="AP2_ERF DOMAIN-CONTAINING PROTEIN"/>
    <property type="match status" value="1"/>
</dbReference>
<dbReference type="GO" id="GO:0003677">
    <property type="term" value="F:DNA binding"/>
    <property type="evidence" value="ECO:0007669"/>
    <property type="project" value="UniProtKB-KW"/>
</dbReference>
<dbReference type="PANTHER" id="PTHR31677">
    <property type="entry name" value="AP2 DOMAIN CLASS TRANSCRIPTION FACTOR"/>
    <property type="match status" value="1"/>
</dbReference>
<evidence type="ECO:0000259" key="8">
    <source>
        <dbReference type="PROSITE" id="PS51032"/>
    </source>
</evidence>
<dbReference type="SMART" id="SM00380">
    <property type="entry name" value="AP2"/>
    <property type="match status" value="1"/>
</dbReference>
<evidence type="ECO:0000256" key="1">
    <source>
        <dbReference type="ARBA" id="ARBA00004123"/>
    </source>
</evidence>
<evidence type="ECO:0000256" key="2">
    <source>
        <dbReference type="ARBA" id="ARBA00022745"/>
    </source>
</evidence>
<accession>A0AAD7QAC3</accession>
<reference evidence="9" key="1">
    <citation type="journal article" date="2023" name="Science">
        <title>Elucidation of the pathway for biosynthesis of saponin adjuvants from the soapbark tree.</title>
        <authorList>
            <person name="Reed J."/>
            <person name="Orme A."/>
            <person name="El-Demerdash A."/>
            <person name="Owen C."/>
            <person name="Martin L.B.B."/>
            <person name="Misra R.C."/>
            <person name="Kikuchi S."/>
            <person name="Rejzek M."/>
            <person name="Martin A.C."/>
            <person name="Harkess A."/>
            <person name="Leebens-Mack J."/>
            <person name="Louveau T."/>
            <person name="Stephenson M.J."/>
            <person name="Osbourn A."/>
        </authorList>
    </citation>
    <scope>NUCLEOTIDE SEQUENCE</scope>
    <source>
        <strain evidence="9">S10</strain>
    </source>
</reference>
<keyword evidence="5" id="KW-0804">Transcription</keyword>
<dbReference type="AlphaFoldDB" id="A0AAD7QAC3"/>
<organism evidence="9 10">
    <name type="scientific">Quillaja saponaria</name>
    <name type="common">Soap bark tree</name>
    <dbReference type="NCBI Taxonomy" id="32244"/>
    <lineage>
        <taxon>Eukaryota</taxon>
        <taxon>Viridiplantae</taxon>
        <taxon>Streptophyta</taxon>
        <taxon>Embryophyta</taxon>
        <taxon>Tracheophyta</taxon>
        <taxon>Spermatophyta</taxon>
        <taxon>Magnoliopsida</taxon>
        <taxon>eudicotyledons</taxon>
        <taxon>Gunneridae</taxon>
        <taxon>Pentapetalae</taxon>
        <taxon>rosids</taxon>
        <taxon>fabids</taxon>
        <taxon>Fabales</taxon>
        <taxon>Quillajaceae</taxon>
        <taxon>Quillaja</taxon>
    </lineage>
</organism>
<keyword evidence="4" id="KW-0238">DNA-binding</keyword>
<evidence type="ECO:0000256" key="3">
    <source>
        <dbReference type="ARBA" id="ARBA00023015"/>
    </source>
</evidence>
<dbReference type="EMBL" id="JARAOO010000003">
    <property type="protein sequence ID" value="KAJ7977296.1"/>
    <property type="molecule type" value="Genomic_DNA"/>
</dbReference>
<comment type="caution">
    <text evidence="9">The sequence shown here is derived from an EMBL/GenBank/DDBJ whole genome shotgun (WGS) entry which is preliminary data.</text>
</comment>